<dbReference type="AlphaFoldDB" id="A0A0E9UNG6"/>
<evidence type="ECO:0000313" key="1">
    <source>
        <dbReference type="EMBL" id="JAH66750.1"/>
    </source>
</evidence>
<reference evidence="1" key="2">
    <citation type="journal article" date="2015" name="Fish Shellfish Immunol.">
        <title>Early steps in the European eel (Anguilla anguilla)-Vibrio vulnificus interaction in the gills: Role of the RtxA13 toxin.</title>
        <authorList>
            <person name="Callol A."/>
            <person name="Pajuelo D."/>
            <person name="Ebbesson L."/>
            <person name="Teles M."/>
            <person name="MacKenzie S."/>
            <person name="Amaro C."/>
        </authorList>
    </citation>
    <scope>NUCLEOTIDE SEQUENCE</scope>
</reference>
<proteinExistence type="predicted"/>
<name>A0A0E9UNG6_ANGAN</name>
<organism evidence="1">
    <name type="scientific">Anguilla anguilla</name>
    <name type="common">European freshwater eel</name>
    <name type="synonym">Muraena anguilla</name>
    <dbReference type="NCBI Taxonomy" id="7936"/>
    <lineage>
        <taxon>Eukaryota</taxon>
        <taxon>Metazoa</taxon>
        <taxon>Chordata</taxon>
        <taxon>Craniata</taxon>
        <taxon>Vertebrata</taxon>
        <taxon>Euteleostomi</taxon>
        <taxon>Actinopterygii</taxon>
        <taxon>Neopterygii</taxon>
        <taxon>Teleostei</taxon>
        <taxon>Anguilliformes</taxon>
        <taxon>Anguillidae</taxon>
        <taxon>Anguilla</taxon>
    </lineage>
</organism>
<reference evidence="1" key="1">
    <citation type="submission" date="2014-11" db="EMBL/GenBank/DDBJ databases">
        <authorList>
            <person name="Amaro Gonzalez C."/>
        </authorList>
    </citation>
    <scope>NUCLEOTIDE SEQUENCE</scope>
</reference>
<dbReference type="EMBL" id="GBXM01041827">
    <property type="protein sequence ID" value="JAH66750.1"/>
    <property type="molecule type" value="Transcribed_RNA"/>
</dbReference>
<accession>A0A0E9UNG6</accession>
<protein>
    <submittedName>
        <fullName evidence="1">Uncharacterized protein</fullName>
    </submittedName>
</protein>
<sequence>MYGSCLNCSGMCTLQHENQFKIKIHLIYKIVNNLGS</sequence>